<protein>
    <submittedName>
        <fullName evidence="2">Uncharacterized protein</fullName>
    </submittedName>
</protein>
<name>A0AAC8YR81_AMIAI</name>
<gene>
    <name evidence="2" type="ORF">AA2016_4076</name>
    <name evidence="3" type="ORF">FHS67_001147</name>
</gene>
<feature type="transmembrane region" description="Helical" evidence="1">
    <location>
        <begin position="149"/>
        <end position="173"/>
    </location>
</feature>
<evidence type="ECO:0000313" key="2">
    <source>
        <dbReference type="EMBL" id="AMS42993.1"/>
    </source>
</evidence>
<dbReference type="Proteomes" id="UP000577697">
    <property type="component" value="Unassembled WGS sequence"/>
</dbReference>
<feature type="transmembrane region" description="Helical" evidence="1">
    <location>
        <begin position="70"/>
        <end position="93"/>
    </location>
</feature>
<accession>A0AAC8YR81</accession>
<keyword evidence="1" id="KW-0812">Transmembrane</keyword>
<evidence type="ECO:0000256" key="1">
    <source>
        <dbReference type="SAM" id="Phobius"/>
    </source>
</evidence>
<keyword evidence="5" id="KW-1185">Reference proteome</keyword>
<organism evidence="2 4">
    <name type="scientific">Aminobacter aminovorans</name>
    <name type="common">Chelatobacter heintzii</name>
    <dbReference type="NCBI Taxonomy" id="83263"/>
    <lineage>
        <taxon>Bacteria</taxon>
        <taxon>Pseudomonadati</taxon>
        <taxon>Pseudomonadota</taxon>
        <taxon>Alphaproteobacteria</taxon>
        <taxon>Hyphomicrobiales</taxon>
        <taxon>Phyllobacteriaceae</taxon>
        <taxon>Aminobacter</taxon>
    </lineage>
</organism>
<feature type="transmembrane region" description="Helical" evidence="1">
    <location>
        <begin position="9"/>
        <end position="31"/>
    </location>
</feature>
<proteinExistence type="predicted"/>
<dbReference type="Proteomes" id="UP000075755">
    <property type="component" value="Chromosome"/>
</dbReference>
<feature type="transmembrane region" description="Helical" evidence="1">
    <location>
        <begin position="114"/>
        <end position="137"/>
    </location>
</feature>
<sequence length="191" mass="20547">MVLRLRRHAAALCVATAAVFAAMTMLEFLYFRSLSGGLPSLDLRFLGFSEAEGFAWIAAMGRPGAEIILVWHYLTFDLIFPALLSATLVSLMLKSGERLKRFSSLSETMRSVTALTLVLPYMISDYAQNIVVARILSDPASAGSRSMSLASALVVTKFAFLAVPVVVIAAFALAAKRNRSNSADVGSHRAG</sequence>
<reference evidence="3 5" key="2">
    <citation type="submission" date="2020-08" db="EMBL/GenBank/DDBJ databases">
        <title>Genomic Encyclopedia of Type Strains, Phase IV (KMG-IV): sequencing the most valuable type-strain genomes for metagenomic binning, comparative biology and taxonomic classification.</title>
        <authorList>
            <person name="Goeker M."/>
        </authorList>
    </citation>
    <scope>NUCLEOTIDE SEQUENCE [LARGE SCALE GENOMIC DNA]</scope>
    <source>
        <strain evidence="3 5">DSM 10368</strain>
    </source>
</reference>
<evidence type="ECO:0000313" key="4">
    <source>
        <dbReference type="Proteomes" id="UP000075755"/>
    </source>
</evidence>
<dbReference type="KEGG" id="aak:AA2016_4076"/>
<keyword evidence="1" id="KW-1133">Transmembrane helix</keyword>
<evidence type="ECO:0000313" key="5">
    <source>
        <dbReference type="Proteomes" id="UP000577697"/>
    </source>
</evidence>
<dbReference type="EMBL" id="JACICB010000003">
    <property type="protein sequence ID" value="MBB3704844.1"/>
    <property type="molecule type" value="Genomic_DNA"/>
</dbReference>
<dbReference type="AlphaFoldDB" id="A0AAC8YR81"/>
<keyword evidence="1" id="KW-0472">Membrane</keyword>
<reference evidence="2 4" key="1">
    <citation type="submission" date="2016-03" db="EMBL/GenBank/DDBJ databases">
        <title>Complete genome of Aminobacter aminovorans KCTC 2477.</title>
        <authorList>
            <person name="Kim K.M."/>
        </authorList>
    </citation>
    <scope>NUCLEOTIDE SEQUENCE [LARGE SCALE GENOMIC DNA]</scope>
    <source>
        <strain evidence="2 4">KCTC 2477</strain>
    </source>
</reference>
<dbReference type="RefSeq" id="WP_067966717.1">
    <property type="nucleotide sequence ID" value="NZ_CP015005.1"/>
</dbReference>
<evidence type="ECO:0000313" key="3">
    <source>
        <dbReference type="EMBL" id="MBB3704844.1"/>
    </source>
</evidence>
<dbReference type="EMBL" id="CP015005">
    <property type="protein sequence ID" value="AMS42993.1"/>
    <property type="molecule type" value="Genomic_DNA"/>
</dbReference>